<sequence>MGETKVNPAIWSSMTNRKLPLKLHAITNYIFKDFHIQKITLKGRVPQYLSKAASRKVQIKDGAVKEESEHVMAVACTKMAGVSPVSVANSHTQHPFPTPSPFSFSGTTTRRTYTPSIHHLNLFLRFLQLLFSFISALTLATPPANNNSGQRSPSFTEYPELIYSFIVAILAFLYAALQLFKGISDIAHGGILISDKTSDYFSFVFDQLMGYLVISSASVAIPIIQQQVGQSTPLWKGTIVSTSMSLATFLVIAISALLSGYKLCKRIDVTYCWCYTGASFCFLLKSPSMGHK</sequence>
<evidence type="ECO:0000313" key="11">
    <source>
        <dbReference type="Proteomes" id="UP000323506"/>
    </source>
</evidence>
<gene>
    <name evidence="10" type="ORF">ES288_A08G210300v1</name>
</gene>
<comment type="subunit">
    <text evidence="3 8">Homodimer and heterodimers.</text>
</comment>
<feature type="domain" description="Casparian strip membrane protein" evidence="9">
    <location>
        <begin position="117"/>
        <end position="225"/>
    </location>
</feature>
<feature type="transmembrane region" description="Helical" evidence="8">
    <location>
        <begin position="120"/>
        <end position="141"/>
    </location>
</feature>
<keyword evidence="4 8" id="KW-1003">Cell membrane</keyword>
<keyword evidence="5 8" id="KW-0812">Transmembrane</keyword>
<dbReference type="PANTHER" id="PTHR33573">
    <property type="entry name" value="CASP-LIKE PROTEIN 4A4"/>
    <property type="match status" value="1"/>
</dbReference>
<dbReference type="InterPro" id="IPR006702">
    <property type="entry name" value="CASP_dom"/>
</dbReference>
<keyword evidence="7 8" id="KW-0472">Membrane</keyword>
<protein>
    <recommendedName>
        <fullName evidence="8">CASP-like protein</fullName>
    </recommendedName>
</protein>
<proteinExistence type="inferred from homology"/>
<evidence type="ECO:0000259" key="9">
    <source>
        <dbReference type="Pfam" id="PF04535"/>
    </source>
</evidence>
<organism evidence="10 11">
    <name type="scientific">Gossypium darwinii</name>
    <name type="common">Darwin's cotton</name>
    <name type="synonym">Gossypium barbadense var. darwinii</name>
    <dbReference type="NCBI Taxonomy" id="34276"/>
    <lineage>
        <taxon>Eukaryota</taxon>
        <taxon>Viridiplantae</taxon>
        <taxon>Streptophyta</taxon>
        <taxon>Embryophyta</taxon>
        <taxon>Tracheophyta</taxon>
        <taxon>Spermatophyta</taxon>
        <taxon>Magnoliopsida</taxon>
        <taxon>eudicotyledons</taxon>
        <taxon>Gunneridae</taxon>
        <taxon>Pentapetalae</taxon>
        <taxon>rosids</taxon>
        <taxon>malvids</taxon>
        <taxon>Malvales</taxon>
        <taxon>Malvaceae</taxon>
        <taxon>Malvoideae</taxon>
        <taxon>Gossypium</taxon>
    </lineage>
</organism>
<reference evidence="10 11" key="1">
    <citation type="submission" date="2019-06" db="EMBL/GenBank/DDBJ databases">
        <title>WGS assembly of Gossypium darwinii.</title>
        <authorList>
            <person name="Chen Z.J."/>
            <person name="Sreedasyam A."/>
            <person name="Ando A."/>
            <person name="Song Q."/>
            <person name="De L."/>
            <person name="Hulse-Kemp A."/>
            <person name="Ding M."/>
            <person name="Ye W."/>
            <person name="Kirkbride R."/>
            <person name="Jenkins J."/>
            <person name="Plott C."/>
            <person name="Lovell J."/>
            <person name="Lin Y.-M."/>
            <person name="Vaughn R."/>
            <person name="Liu B."/>
            <person name="Li W."/>
            <person name="Simpson S."/>
            <person name="Scheffler B."/>
            <person name="Saski C."/>
            <person name="Grover C."/>
            <person name="Hu G."/>
            <person name="Conover J."/>
            <person name="Carlson J."/>
            <person name="Shu S."/>
            <person name="Boston L."/>
            <person name="Williams M."/>
            <person name="Peterson D."/>
            <person name="Mcgee K."/>
            <person name="Jones D."/>
            <person name="Wendel J."/>
            <person name="Stelly D."/>
            <person name="Grimwood J."/>
            <person name="Schmutz J."/>
        </authorList>
    </citation>
    <scope>NUCLEOTIDE SEQUENCE [LARGE SCALE GENOMIC DNA]</scope>
    <source>
        <strain evidence="10">1808015.09</strain>
    </source>
</reference>
<comment type="subcellular location">
    <subcellularLocation>
        <location evidence="1 8">Cell membrane</location>
        <topology evidence="1 8">Multi-pass membrane protein</topology>
    </subcellularLocation>
</comment>
<keyword evidence="11" id="KW-1185">Reference proteome</keyword>
<keyword evidence="6 8" id="KW-1133">Transmembrane helix</keyword>
<evidence type="ECO:0000256" key="7">
    <source>
        <dbReference type="ARBA" id="ARBA00023136"/>
    </source>
</evidence>
<comment type="similarity">
    <text evidence="2 8">Belongs to the Casparian strip membrane proteins (CASP) family.</text>
</comment>
<evidence type="ECO:0000256" key="2">
    <source>
        <dbReference type="ARBA" id="ARBA00007651"/>
    </source>
</evidence>
<name>A0A5D2FRI8_GOSDA</name>
<feature type="transmembrane region" description="Helical" evidence="8">
    <location>
        <begin position="237"/>
        <end position="258"/>
    </location>
</feature>
<evidence type="ECO:0000256" key="3">
    <source>
        <dbReference type="ARBA" id="ARBA00011489"/>
    </source>
</evidence>
<evidence type="ECO:0000256" key="6">
    <source>
        <dbReference type="ARBA" id="ARBA00022989"/>
    </source>
</evidence>
<evidence type="ECO:0000313" key="10">
    <source>
        <dbReference type="EMBL" id="TYH07149.1"/>
    </source>
</evidence>
<feature type="transmembrane region" description="Helical" evidence="8">
    <location>
        <begin position="200"/>
        <end position="225"/>
    </location>
</feature>
<evidence type="ECO:0000256" key="5">
    <source>
        <dbReference type="ARBA" id="ARBA00022692"/>
    </source>
</evidence>
<dbReference type="Pfam" id="PF04535">
    <property type="entry name" value="CASP_dom"/>
    <property type="match status" value="1"/>
</dbReference>
<dbReference type="PANTHER" id="PTHR33573:SF15">
    <property type="entry name" value="CASP-LIKE PROTEIN 4A4"/>
    <property type="match status" value="1"/>
</dbReference>
<evidence type="ECO:0000256" key="1">
    <source>
        <dbReference type="ARBA" id="ARBA00004651"/>
    </source>
</evidence>
<feature type="transmembrane region" description="Helical" evidence="8">
    <location>
        <begin position="161"/>
        <end position="180"/>
    </location>
</feature>
<evidence type="ECO:0000256" key="4">
    <source>
        <dbReference type="ARBA" id="ARBA00022475"/>
    </source>
</evidence>
<dbReference type="AlphaFoldDB" id="A0A5D2FRI8"/>
<dbReference type="EMBL" id="CM017695">
    <property type="protein sequence ID" value="TYH07149.1"/>
    <property type="molecule type" value="Genomic_DNA"/>
</dbReference>
<accession>A0A5D2FRI8</accession>
<dbReference type="GO" id="GO:0005886">
    <property type="term" value="C:plasma membrane"/>
    <property type="evidence" value="ECO:0007669"/>
    <property type="project" value="UniProtKB-SubCell"/>
</dbReference>
<dbReference type="Proteomes" id="UP000323506">
    <property type="component" value="Chromosome A08"/>
</dbReference>
<evidence type="ECO:0000256" key="8">
    <source>
        <dbReference type="RuleBase" id="RU361233"/>
    </source>
</evidence>